<dbReference type="GO" id="GO:0005524">
    <property type="term" value="F:ATP binding"/>
    <property type="evidence" value="ECO:0007669"/>
    <property type="project" value="UniProtKB-KW"/>
</dbReference>
<evidence type="ECO:0000256" key="2">
    <source>
        <dbReference type="ARBA" id="ARBA00022741"/>
    </source>
</evidence>
<evidence type="ECO:0000256" key="4">
    <source>
        <dbReference type="ARBA" id="ARBA00022840"/>
    </source>
</evidence>
<name>A0AAV5IXT9_9ROSI</name>
<dbReference type="PANTHER" id="PTHR33463">
    <property type="entry name" value="NB-ARC DOMAIN-CONTAINING PROTEIN-RELATED"/>
    <property type="match status" value="1"/>
</dbReference>
<dbReference type="GO" id="GO:0043531">
    <property type="term" value="F:ADP binding"/>
    <property type="evidence" value="ECO:0007669"/>
    <property type="project" value="InterPro"/>
</dbReference>
<dbReference type="InterPro" id="IPR032675">
    <property type="entry name" value="LRR_dom_sf"/>
</dbReference>
<dbReference type="Gene3D" id="3.40.50.300">
    <property type="entry name" value="P-loop containing nucleotide triphosphate hydrolases"/>
    <property type="match status" value="1"/>
</dbReference>
<proteinExistence type="inferred from homology"/>
<evidence type="ECO:0008006" key="10">
    <source>
        <dbReference type="Google" id="ProtNLM"/>
    </source>
</evidence>
<dbReference type="Pfam" id="PF00931">
    <property type="entry name" value="NB-ARC"/>
    <property type="match status" value="1"/>
</dbReference>
<evidence type="ECO:0000256" key="1">
    <source>
        <dbReference type="ARBA" id="ARBA00008894"/>
    </source>
</evidence>
<dbReference type="GO" id="GO:0006952">
    <property type="term" value="P:defense response"/>
    <property type="evidence" value="ECO:0007669"/>
    <property type="project" value="UniProtKB-KW"/>
</dbReference>
<dbReference type="InterPro" id="IPR050905">
    <property type="entry name" value="Plant_NBS-LRR"/>
</dbReference>
<keyword evidence="5" id="KW-0175">Coiled coil</keyword>
<dbReference type="Gene3D" id="3.80.10.10">
    <property type="entry name" value="Ribonuclease Inhibitor"/>
    <property type="match status" value="3"/>
</dbReference>
<dbReference type="InterPro" id="IPR042197">
    <property type="entry name" value="Apaf_helical"/>
</dbReference>
<comment type="caution">
    <text evidence="8">The sequence shown here is derived from an EMBL/GenBank/DDBJ whole genome shotgun (WGS) entry which is preliminary data.</text>
</comment>
<dbReference type="InterPro" id="IPR057135">
    <property type="entry name" value="At4g27190-like_LRR"/>
</dbReference>
<evidence type="ECO:0000259" key="7">
    <source>
        <dbReference type="Pfam" id="PF23247"/>
    </source>
</evidence>
<sequence>MDHLGPIIDRLGPIIDLLGPIIELLKPLMTSVYGHLECHIKLQENVEELSRVLGDLNDLLEDINLRKQNAEACPRKVVRREVIRWLEKVQTINNEVQVLEENFQNVSYLRRGSLGKRVDKKIEEVKELMLQQGSFPDDIAIDQPPGRGMTLPTEDARGRTDVKEQIRGYLMGDAVGMIGVCGPGGIGKTTLLKNIHNDLLNGPNFDKVIWAPVPYPVSVVKLQDNIASNMEQNFPENVTKDQRAATLSEVLSRVRFVLILDDAWGRFSFEDVGIPKPTQQNGCKVVITSRSVELCNYIGCEQVIRMQQLSERESLNLFLDTVGDDTLMKSPNLEETLKFVVAECAGLPLAIVVIAKSMRGENDISVWRNALFELQNRVKRVNDWDDEIFQRLKFSYDRLNNPELQDCFLHCSLYPKDGSIERYKLIEDWIDNGLIEQLETRKAMHDRANFNLKKMALQIAGPKFMAKAGLRLREAPEANEWTENLEKVWLSANRITDFASSMSPNCPKLSGLDLSSNYGLTQIPDSFFARMIGLKYMPSLVKLKALKKLDLCKAGILQVPEGMEVLVNLQHLDLDCPNLVDLPIKILCNLTHVQFLAVSLKPASFVIKAEKVIRLKVLETFIGQFDDLQVLNNFVKSFHEDQKFPRYWLVVGSTDDTYDAFEHQMTVDEFQRGEDYYELHAECSDVKTLSETSLFNTATDLRYCEIDNCEGLECMLDLFSWSSVCSSFDKLEILWLNDLCNLQVLVKVEAQAASAPSTSRAPRPTPSSIFSNLKFFKIGSCPRIKKLFPFELLQGLQNLEEIDVEDCQRVEEIIEVEDEKETITTVANNETIRLDLPNLRKLRLKELPKLKSICTTRGVMVCDSLQSIEIYDCPMLNRIPLYLPLLPNGELSLPSSLQEICIESEEWWELLLWDNPSAKDIFLPLLKPSVNPSLHKGFDDLKDFNNFVSSFQGQKLTSYKLSVEATDDDDNDSSDSDFDSAFDYAFELGDDDCSKMLNLNGMEINEDYPVLPPDDLQILKIKKCCRLKSLNDASVFKALSDLRSIKIKQFDQLECILELFSLSSECSPFDRFSILTLVKLPNLRELVKVKGQAASAPSTTCAPTQPSVFSHLKKLFIYKCPRIKKLFPSELLKGLQNLKGIYVIGCAKMEEIIEVEEEKETLMTDGENETITVILPKLKQLLLLGLSNLKSICTARGVMWCDSLEEIVIAGCPKVKRIPLHLPLLPDGVLCSPPSLTKIYMKSKECWESLVWDNPSTKDILLPFLDLEEDFTDILKHLTDTSETEDE</sequence>
<feature type="domain" description="NB-ARC" evidence="6">
    <location>
        <begin position="160"/>
        <end position="326"/>
    </location>
</feature>
<dbReference type="InterPro" id="IPR027417">
    <property type="entry name" value="P-loop_NTPase"/>
</dbReference>
<evidence type="ECO:0000256" key="5">
    <source>
        <dbReference type="SAM" id="Coils"/>
    </source>
</evidence>
<dbReference type="PRINTS" id="PR00364">
    <property type="entry name" value="DISEASERSIST"/>
</dbReference>
<accession>A0AAV5IXT9</accession>
<dbReference type="Pfam" id="PF23247">
    <property type="entry name" value="LRR_RPS2"/>
    <property type="match status" value="2"/>
</dbReference>
<comment type="similarity">
    <text evidence="1">Belongs to the disease resistance NB-LRR family.</text>
</comment>
<dbReference type="SUPFAM" id="SSF52540">
    <property type="entry name" value="P-loop containing nucleoside triphosphate hydrolases"/>
    <property type="match status" value="1"/>
</dbReference>
<keyword evidence="4" id="KW-0067">ATP-binding</keyword>
<keyword evidence="3" id="KW-0611">Plant defense</keyword>
<evidence type="ECO:0000313" key="8">
    <source>
        <dbReference type="EMBL" id="GKV02979.1"/>
    </source>
</evidence>
<reference evidence="8 9" key="1">
    <citation type="journal article" date="2021" name="Commun. Biol.">
        <title>The genome of Shorea leprosula (Dipterocarpaceae) highlights the ecological relevance of drought in aseasonal tropical rainforests.</title>
        <authorList>
            <person name="Ng K.K.S."/>
            <person name="Kobayashi M.J."/>
            <person name="Fawcett J.A."/>
            <person name="Hatakeyama M."/>
            <person name="Paape T."/>
            <person name="Ng C.H."/>
            <person name="Ang C.C."/>
            <person name="Tnah L.H."/>
            <person name="Lee C.T."/>
            <person name="Nishiyama T."/>
            <person name="Sese J."/>
            <person name="O'Brien M.J."/>
            <person name="Copetti D."/>
            <person name="Mohd Noor M.I."/>
            <person name="Ong R.C."/>
            <person name="Putra M."/>
            <person name="Sireger I.Z."/>
            <person name="Indrioko S."/>
            <person name="Kosugi Y."/>
            <person name="Izuno A."/>
            <person name="Isagi Y."/>
            <person name="Lee S.L."/>
            <person name="Shimizu K.K."/>
        </authorList>
    </citation>
    <scope>NUCLEOTIDE SEQUENCE [LARGE SCALE GENOMIC DNA]</scope>
    <source>
        <strain evidence="8">214</strain>
    </source>
</reference>
<keyword evidence="2" id="KW-0547">Nucleotide-binding</keyword>
<dbReference type="Proteomes" id="UP001054252">
    <property type="component" value="Unassembled WGS sequence"/>
</dbReference>
<organism evidence="8 9">
    <name type="scientific">Rubroshorea leprosula</name>
    <dbReference type="NCBI Taxonomy" id="152421"/>
    <lineage>
        <taxon>Eukaryota</taxon>
        <taxon>Viridiplantae</taxon>
        <taxon>Streptophyta</taxon>
        <taxon>Embryophyta</taxon>
        <taxon>Tracheophyta</taxon>
        <taxon>Spermatophyta</taxon>
        <taxon>Magnoliopsida</taxon>
        <taxon>eudicotyledons</taxon>
        <taxon>Gunneridae</taxon>
        <taxon>Pentapetalae</taxon>
        <taxon>rosids</taxon>
        <taxon>malvids</taxon>
        <taxon>Malvales</taxon>
        <taxon>Dipterocarpaceae</taxon>
        <taxon>Rubroshorea</taxon>
    </lineage>
</organism>
<dbReference type="PANTHER" id="PTHR33463:SF187">
    <property type="entry name" value="AND NB-ARC DOMAIN DISEASE RESISTANCE PROTEIN, PUTATIVE-RELATED"/>
    <property type="match status" value="1"/>
</dbReference>
<evidence type="ECO:0000313" key="9">
    <source>
        <dbReference type="Proteomes" id="UP001054252"/>
    </source>
</evidence>
<evidence type="ECO:0000256" key="3">
    <source>
        <dbReference type="ARBA" id="ARBA00022821"/>
    </source>
</evidence>
<dbReference type="EMBL" id="BPVZ01000019">
    <property type="protein sequence ID" value="GKV02979.1"/>
    <property type="molecule type" value="Genomic_DNA"/>
</dbReference>
<keyword evidence="9" id="KW-1185">Reference proteome</keyword>
<dbReference type="InterPro" id="IPR002182">
    <property type="entry name" value="NB-ARC"/>
</dbReference>
<feature type="domain" description="Disease resistance protein At4g27190-like leucine-rich repeats" evidence="7">
    <location>
        <begin position="1104"/>
        <end position="1218"/>
    </location>
</feature>
<evidence type="ECO:0000259" key="6">
    <source>
        <dbReference type="Pfam" id="PF00931"/>
    </source>
</evidence>
<feature type="coiled-coil region" evidence="5">
    <location>
        <begin position="39"/>
        <end position="102"/>
    </location>
</feature>
<dbReference type="FunFam" id="3.40.50.300:FF:001091">
    <property type="entry name" value="Probable disease resistance protein At1g61300"/>
    <property type="match status" value="1"/>
</dbReference>
<dbReference type="SUPFAM" id="SSF52058">
    <property type="entry name" value="L domain-like"/>
    <property type="match status" value="2"/>
</dbReference>
<gene>
    <name evidence="8" type="ORF">SLEP1_g15350</name>
</gene>
<protein>
    <recommendedName>
        <fullName evidence="10">Disease resistance protein</fullName>
    </recommendedName>
</protein>
<dbReference type="Gene3D" id="1.10.8.430">
    <property type="entry name" value="Helical domain of apoptotic protease-activating factors"/>
    <property type="match status" value="1"/>
</dbReference>
<feature type="domain" description="Disease resistance protein At4g27190-like leucine-rich repeats" evidence="7">
    <location>
        <begin position="762"/>
        <end position="879"/>
    </location>
</feature>